<evidence type="ECO:0000313" key="2">
    <source>
        <dbReference type="EMBL" id="OJF11248.1"/>
    </source>
</evidence>
<gene>
    <name evidence="2" type="ORF">BG844_27555</name>
</gene>
<feature type="compositionally biased region" description="Pro residues" evidence="1">
    <location>
        <begin position="99"/>
        <end position="108"/>
    </location>
</feature>
<sequence length="120" mass="12347">MPDGAALREVAEAVQGHLGGQTLYADAAPADRDDCLAALMLAHRARAQIDHDELVAIDGARALGASCQDIGVALGHTAATAERSATTRFGALRRRFSTYPPPAPPDAAPAPERGTPPTAP</sequence>
<evidence type="ECO:0000313" key="3">
    <source>
        <dbReference type="Proteomes" id="UP000182486"/>
    </source>
</evidence>
<dbReference type="Proteomes" id="UP000182486">
    <property type="component" value="Unassembled WGS sequence"/>
</dbReference>
<feature type="region of interest" description="Disordered" evidence="1">
    <location>
        <begin position="93"/>
        <end position="120"/>
    </location>
</feature>
<protein>
    <submittedName>
        <fullName evidence="2">Uncharacterized protein</fullName>
    </submittedName>
</protein>
<dbReference type="RefSeq" id="WP_071808268.1">
    <property type="nucleotide sequence ID" value="NZ_MEIA01000406.1"/>
</dbReference>
<dbReference type="EMBL" id="MEIA01000406">
    <property type="protein sequence ID" value="OJF11248.1"/>
    <property type="molecule type" value="Genomic_DNA"/>
</dbReference>
<reference evidence="2 3" key="1">
    <citation type="submission" date="2016-09" db="EMBL/GenBank/DDBJ databases">
        <title>Couchioplanes caeruleus draft genome sequence.</title>
        <authorList>
            <person name="Sheehan J."/>
            <person name="Caffrey P."/>
        </authorList>
    </citation>
    <scope>NUCLEOTIDE SEQUENCE [LARGE SCALE GENOMIC DNA]</scope>
    <source>
        <strain evidence="2 3">DSM 43634</strain>
    </source>
</reference>
<comment type="caution">
    <text evidence="2">The sequence shown here is derived from an EMBL/GenBank/DDBJ whole genome shotgun (WGS) entry which is preliminary data.</text>
</comment>
<accession>A0A1K0FET3</accession>
<proteinExistence type="predicted"/>
<dbReference type="AlphaFoldDB" id="A0A1K0FET3"/>
<organism evidence="2 3">
    <name type="scientific">Couchioplanes caeruleus subsp. caeruleus</name>
    <dbReference type="NCBI Taxonomy" id="56427"/>
    <lineage>
        <taxon>Bacteria</taxon>
        <taxon>Bacillati</taxon>
        <taxon>Actinomycetota</taxon>
        <taxon>Actinomycetes</taxon>
        <taxon>Micromonosporales</taxon>
        <taxon>Micromonosporaceae</taxon>
        <taxon>Couchioplanes</taxon>
    </lineage>
</organism>
<keyword evidence="3" id="KW-1185">Reference proteome</keyword>
<name>A0A1K0FET3_9ACTN</name>
<evidence type="ECO:0000256" key="1">
    <source>
        <dbReference type="SAM" id="MobiDB-lite"/>
    </source>
</evidence>